<reference evidence="5 6" key="1">
    <citation type="submission" date="2020-12" db="EMBL/GenBank/DDBJ databases">
        <title>Concerted genomic and epigenomic changes stabilize Arabidopsis allopolyploids.</title>
        <authorList>
            <person name="Chen Z."/>
        </authorList>
    </citation>
    <scope>NUCLEOTIDE SEQUENCE [LARGE SCALE GENOMIC DNA]</scope>
    <source>
        <strain evidence="5">Allo738</strain>
        <tissue evidence="5">Leaf</tissue>
    </source>
</reference>
<organism evidence="5 6">
    <name type="scientific">Arabidopsis thaliana x Arabidopsis arenosa</name>
    <dbReference type="NCBI Taxonomy" id="1240361"/>
    <lineage>
        <taxon>Eukaryota</taxon>
        <taxon>Viridiplantae</taxon>
        <taxon>Streptophyta</taxon>
        <taxon>Embryophyta</taxon>
        <taxon>Tracheophyta</taxon>
        <taxon>Spermatophyta</taxon>
        <taxon>Magnoliopsida</taxon>
        <taxon>eudicotyledons</taxon>
        <taxon>Gunneridae</taxon>
        <taxon>Pentapetalae</taxon>
        <taxon>rosids</taxon>
        <taxon>malvids</taxon>
        <taxon>Brassicales</taxon>
        <taxon>Brassicaceae</taxon>
        <taxon>Camelineae</taxon>
        <taxon>Arabidopsis</taxon>
    </lineage>
</organism>
<dbReference type="Proteomes" id="UP000694240">
    <property type="component" value="Chromosome 9"/>
</dbReference>
<evidence type="ECO:0000256" key="2">
    <source>
        <dbReference type="ARBA" id="ARBA00022801"/>
    </source>
</evidence>
<evidence type="ECO:0000313" key="5">
    <source>
        <dbReference type="EMBL" id="KAG7568015.1"/>
    </source>
</evidence>
<dbReference type="GO" id="GO:0008234">
    <property type="term" value="F:cysteine-type peptidase activity"/>
    <property type="evidence" value="ECO:0007669"/>
    <property type="project" value="InterPro"/>
</dbReference>
<keyword evidence="1 5" id="KW-0645">Protease</keyword>
<accession>A0A8T2A5S6</accession>
<evidence type="ECO:0000259" key="4">
    <source>
        <dbReference type="Pfam" id="PF02902"/>
    </source>
</evidence>
<feature type="domain" description="Ubiquitin-like protease family profile" evidence="4">
    <location>
        <begin position="600"/>
        <end position="668"/>
    </location>
</feature>
<feature type="region of interest" description="Disordered" evidence="3">
    <location>
        <begin position="277"/>
        <end position="311"/>
    </location>
</feature>
<evidence type="ECO:0000256" key="1">
    <source>
        <dbReference type="ARBA" id="ARBA00022670"/>
    </source>
</evidence>
<protein>
    <submittedName>
        <fullName evidence="5">Ulp1 protease family C-terminal catalytic domain</fullName>
    </submittedName>
</protein>
<dbReference type="InterPro" id="IPR003653">
    <property type="entry name" value="Peptidase_C48_C"/>
</dbReference>
<gene>
    <name evidence="5" type="ORF">ISN45_Aa04g008530</name>
</gene>
<evidence type="ECO:0000256" key="3">
    <source>
        <dbReference type="SAM" id="MobiDB-lite"/>
    </source>
</evidence>
<dbReference type="EMBL" id="JAEFBK010000009">
    <property type="protein sequence ID" value="KAG7568015.1"/>
    <property type="molecule type" value="Genomic_DNA"/>
</dbReference>
<keyword evidence="2" id="KW-0378">Hydrolase</keyword>
<dbReference type="Pfam" id="PF02902">
    <property type="entry name" value="Peptidase_C48"/>
    <property type="match status" value="1"/>
</dbReference>
<comment type="caution">
    <text evidence="5">The sequence shown here is derived from an EMBL/GenBank/DDBJ whole genome shotgun (WGS) entry which is preliminary data.</text>
</comment>
<name>A0A8T2A5S6_9BRAS</name>
<dbReference type="GO" id="GO:0006508">
    <property type="term" value="P:proteolysis"/>
    <property type="evidence" value="ECO:0007669"/>
    <property type="project" value="UniProtKB-KW"/>
</dbReference>
<evidence type="ECO:0000313" key="6">
    <source>
        <dbReference type="Proteomes" id="UP000694240"/>
    </source>
</evidence>
<keyword evidence="6" id="KW-1185">Reference proteome</keyword>
<feature type="region of interest" description="Disordered" evidence="3">
    <location>
        <begin position="408"/>
        <end position="442"/>
    </location>
</feature>
<dbReference type="AlphaFoldDB" id="A0A8T2A5S6"/>
<feature type="compositionally biased region" description="Basic and acidic residues" evidence="3">
    <location>
        <begin position="277"/>
        <end position="309"/>
    </location>
</feature>
<proteinExistence type="predicted"/>
<feature type="compositionally biased region" description="Basic and acidic residues" evidence="3">
    <location>
        <begin position="415"/>
        <end position="430"/>
    </location>
</feature>
<sequence length="796" mass="91400">MGKVISEEQPRDYPPRAYPPRLYTEGEFVLENKMINHNIKMGDFPAIRELIGQDAWNEMKGSPIGIIAKLADSQFVWSGKTVHFLLCRQKFEPKADYKAFFSELNVPGGEGPKLDELTAGLLVCRSWTPEKRKWLGLLTLQAIGLYGLHHNSRIPFESAKRVFDDEAMNTYPCGWSAFEALVNSIKMLRPIGKTYTICGMVFVLQAWAYDSVKCFGERYGNLRVSKMVMKDDVRELFHTWPDEEKDIPLDNLIRDIHEDKFVKGYWDVRKTEKKKKTVSDLVDRNEGGKSDEGDTQKKKNKKKEEKGGSAEDDALVDVSVKTVVDMVNQLNSRFDTVDTSIRDVSSNLEKAKDRVDVEKDTGISGVSKKLEKEFEKVINGNSTIDFIEKSPSFRNSRSRKIDTAKLATGKKKPVKDKPVKARDVKEEQPAVKRRRGRKPASETVKKLKVAADVPLLKDEEVLEKAGIEGDNEVYVTDELMAQEARTLPESEDNEEEKIRIERIKALRKESVKLSPDGSALNPLSNIHHMLFPYIGDNGLHCMRKNCCPSVGIYDALSLVDPAKLQKLKEFMAPFKATDTVDFYSIIITERKDWPQEGYGWLWDVHIAAYRFITRDPFPFHTKRIAFIDPWFVSYWCKEYDHFKAKPDRFKFKNTPYEKLAIRVKMATEIYDEAPDLLGSSSKRTRVEDGSSSRRHAVEMQEQKERFEGIISLIKHNMKETEEAQALDLTLREENAKLKLLRKMMSLKDGFNVEEEFQIVEEQAKKAYEEKMAFKVTGINWDKLGFKPTELSESESD</sequence>